<evidence type="ECO:0000256" key="1">
    <source>
        <dbReference type="ARBA" id="ARBA00004196"/>
    </source>
</evidence>
<dbReference type="STRING" id="756272.Plabr_1246"/>
<dbReference type="CDD" id="cd06314">
    <property type="entry name" value="PBP1_tmGBP"/>
    <property type="match status" value="1"/>
</dbReference>
<dbReference type="OrthoDB" id="569491at2"/>
<accession>F0SMP0</accession>
<sequence>MLKHAGMWTALAAIGLVGFLGCGQQGGNGGDSGQTRVAFITNGPASFWDVAEKGALAAGKDLNVQVDVFMPTDDVAGQKRIIEDLLIKGIDGIAISPIDPAGQTDLFNSAAEQTLFITHDSDAPESDRLCYIGMDNYDAGRICGEVVRQALPEGGEVMLFVGRLDQLNARQRRQGVIDAVLGRSPDPNRFDEPGSAITEGKYTILDTRVDGFDFAKAKADASDAISKYPDLDCMVGLFAYNPPLCLEAVKEADKLDTIKIVGFDEDQTTLQGIIDGEIFATVVQDPYMYGYEAVRVLTELHKGAEVDAALESEQGTVFPEENKKYFAARVVKKSPAGEKWTTDDGQVIEEVEVEAFRTRLNELTK</sequence>
<comment type="similarity">
    <text evidence="2">Belongs to the bacterial solute-binding protein 2 family.</text>
</comment>
<dbReference type="GO" id="GO:0030288">
    <property type="term" value="C:outer membrane-bounded periplasmic space"/>
    <property type="evidence" value="ECO:0007669"/>
    <property type="project" value="TreeGrafter"/>
</dbReference>
<dbReference type="GO" id="GO:0030246">
    <property type="term" value="F:carbohydrate binding"/>
    <property type="evidence" value="ECO:0007669"/>
    <property type="project" value="TreeGrafter"/>
</dbReference>
<evidence type="ECO:0000259" key="3">
    <source>
        <dbReference type="Pfam" id="PF13407"/>
    </source>
</evidence>
<dbReference type="HOGENOM" id="CLU_037628_3_3_0"/>
<gene>
    <name evidence="4" type="ordered locus">Plabr_1246</name>
</gene>
<dbReference type="InterPro" id="IPR025997">
    <property type="entry name" value="SBP_2_dom"/>
</dbReference>
<dbReference type="InterPro" id="IPR050555">
    <property type="entry name" value="Bact_Solute-Bind_Prot2"/>
</dbReference>
<evidence type="ECO:0000313" key="5">
    <source>
        <dbReference type="Proteomes" id="UP000006860"/>
    </source>
</evidence>
<dbReference type="InterPro" id="IPR028082">
    <property type="entry name" value="Peripla_BP_I"/>
</dbReference>
<evidence type="ECO:0000313" key="4">
    <source>
        <dbReference type="EMBL" id="ADY58859.1"/>
    </source>
</evidence>
<dbReference type="PANTHER" id="PTHR30036:SF7">
    <property type="entry name" value="ABC TRANSPORTER PERIPLASMIC-BINDING PROTEIN YPHF"/>
    <property type="match status" value="1"/>
</dbReference>
<dbReference type="RefSeq" id="WP_013627592.1">
    <property type="nucleotide sequence ID" value="NC_015174.1"/>
</dbReference>
<dbReference type="SUPFAM" id="SSF53822">
    <property type="entry name" value="Periplasmic binding protein-like I"/>
    <property type="match status" value="1"/>
</dbReference>
<protein>
    <submittedName>
        <fullName evidence="4">Monosaccharide ABC transporter substrate-binding protein, CUT2 family</fullName>
    </submittedName>
</protein>
<evidence type="ECO:0000256" key="2">
    <source>
        <dbReference type="ARBA" id="ARBA00007639"/>
    </source>
</evidence>
<dbReference type="KEGG" id="pbs:Plabr_1246"/>
<dbReference type="eggNOG" id="COG1879">
    <property type="taxonomic scope" value="Bacteria"/>
</dbReference>
<dbReference type="PROSITE" id="PS51257">
    <property type="entry name" value="PROKAR_LIPOPROTEIN"/>
    <property type="match status" value="1"/>
</dbReference>
<dbReference type="Proteomes" id="UP000006860">
    <property type="component" value="Chromosome"/>
</dbReference>
<comment type="subcellular location">
    <subcellularLocation>
        <location evidence="1">Cell envelope</location>
    </subcellularLocation>
</comment>
<proteinExistence type="inferred from homology"/>
<feature type="domain" description="Periplasmic binding protein" evidence="3">
    <location>
        <begin position="45"/>
        <end position="304"/>
    </location>
</feature>
<name>F0SMP0_RUBBR</name>
<dbReference type="PANTHER" id="PTHR30036">
    <property type="entry name" value="D-XYLOSE-BINDING PERIPLASMIC PROTEIN"/>
    <property type="match status" value="1"/>
</dbReference>
<reference evidence="5" key="1">
    <citation type="submission" date="2011-02" db="EMBL/GenBank/DDBJ databases">
        <title>The complete genome of Planctomyces brasiliensis DSM 5305.</title>
        <authorList>
            <person name="Lucas S."/>
            <person name="Copeland A."/>
            <person name="Lapidus A."/>
            <person name="Bruce D."/>
            <person name="Goodwin L."/>
            <person name="Pitluck S."/>
            <person name="Kyrpides N."/>
            <person name="Mavromatis K."/>
            <person name="Pagani I."/>
            <person name="Ivanova N."/>
            <person name="Ovchinnikova G."/>
            <person name="Lu M."/>
            <person name="Detter J.C."/>
            <person name="Han C."/>
            <person name="Land M."/>
            <person name="Hauser L."/>
            <person name="Markowitz V."/>
            <person name="Cheng J.-F."/>
            <person name="Hugenholtz P."/>
            <person name="Woyke T."/>
            <person name="Wu D."/>
            <person name="Tindall B."/>
            <person name="Pomrenke H.G."/>
            <person name="Brambilla E."/>
            <person name="Klenk H.-P."/>
            <person name="Eisen J.A."/>
        </authorList>
    </citation>
    <scope>NUCLEOTIDE SEQUENCE [LARGE SCALE GENOMIC DNA]</scope>
    <source>
        <strain evidence="5">ATCC 49424 / DSM 5305 / JCM 21570 / NBRC 103401 / IFAM 1448</strain>
    </source>
</reference>
<dbReference type="Pfam" id="PF13407">
    <property type="entry name" value="Peripla_BP_4"/>
    <property type="match status" value="1"/>
</dbReference>
<organism evidence="4 5">
    <name type="scientific">Rubinisphaera brasiliensis (strain ATCC 49424 / DSM 5305 / JCM 21570 / IAM 15109 / NBRC 103401 / IFAM 1448)</name>
    <name type="common">Planctomyces brasiliensis</name>
    <dbReference type="NCBI Taxonomy" id="756272"/>
    <lineage>
        <taxon>Bacteria</taxon>
        <taxon>Pseudomonadati</taxon>
        <taxon>Planctomycetota</taxon>
        <taxon>Planctomycetia</taxon>
        <taxon>Planctomycetales</taxon>
        <taxon>Planctomycetaceae</taxon>
        <taxon>Rubinisphaera</taxon>
    </lineage>
</organism>
<keyword evidence="5" id="KW-1185">Reference proteome</keyword>
<dbReference type="Gene3D" id="3.40.50.2300">
    <property type="match status" value="2"/>
</dbReference>
<dbReference type="AlphaFoldDB" id="F0SMP0"/>
<dbReference type="EMBL" id="CP002546">
    <property type="protein sequence ID" value="ADY58859.1"/>
    <property type="molecule type" value="Genomic_DNA"/>
</dbReference>